<name>A0A024S6W1_HYPJR</name>
<feature type="repeat" description="WD" evidence="6">
    <location>
        <begin position="161"/>
        <end position="204"/>
    </location>
</feature>
<dbReference type="PANTHER" id="PTHR19924:SF26">
    <property type="entry name" value="U3 SMALL NUCLEOLAR RNA-ASSOCIATED PROTEIN 15 HOMOLOG"/>
    <property type="match status" value="1"/>
</dbReference>
<dbReference type="OrthoDB" id="431715at2759"/>
<dbReference type="SUPFAM" id="SSF50978">
    <property type="entry name" value="WD40 repeat-like"/>
    <property type="match status" value="1"/>
</dbReference>
<dbReference type="GO" id="GO:0006364">
    <property type="term" value="P:rRNA processing"/>
    <property type="evidence" value="ECO:0007669"/>
    <property type="project" value="UniProtKB-KW"/>
</dbReference>
<reference evidence="9" key="1">
    <citation type="journal article" date="2013" name="Ind. Biotechnol.">
        <title>Comparative genomics analysis of Trichoderma reesei strains.</title>
        <authorList>
            <person name="Koike H."/>
            <person name="Aerts A."/>
            <person name="LaButti K."/>
            <person name="Grigoriev I.V."/>
            <person name="Baker S.E."/>
        </authorList>
    </citation>
    <scope>NUCLEOTIDE SEQUENCE [LARGE SCALE GENOMIC DNA]</scope>
    <source>
        <strain evidence="9">ATCC 56765 / BCRC 32924 / NRRL 11460 / Rut C-30</strain>
    </source>
</reference>
<evidence type="ECO:0000256" key="6">
    <source>
        <dbReference type="PROSITE-ProRule" id="PRU00221"/>
    </source>
</evidence>
<dbReference type="PRINTS" id="PR00320">
    <property type="entry name" value="GPROTEINBRPT"/>
</dbReference>
<dbReference type="EMBL" id="KI911149">
    <property type="protein sequence ID" value="ETS01069.1"/>
    <property type="molecule type" value="Genomic_DNA"/>
</dbReference>
<evidence type="ECO:0000256" key="5">
    <source>
        <dbReference type="ARBA" id="ARBA00023242"/>
    </source>
</evidence>
<keyword evidence="2" id="KW-0698">rRNA processing</keyword>
<dbReference type="InterPro" id="IPR020472">
    <property type="entry name" value="WD40_PAC1"/>
</dbReference>
<comment type="subcellular location">
    <subcellularLocation>
        <location evidence="1">Nucleus</location>
        <location evidence="1">Nucleolus</location>
    </subcellularLocation>
</comment>
<dbReference type="InterPro" id="IPR036322">
    <property type="entry name" value="WD40_repeat_dom_sf"/>
</dbReference>
<dbReference type="InterPro" id="IPR018983">
    <property type="entry name" value="U3_snoRNA-assocProt_15_C"/>
</dbReference>
<organism evidence="8 9">
    <name type="scientific">Hypocrea jecorina (strain ATCC 56765 / BCRC 32924 / NRRL 11460 / Rut C-30)</name>
    <name type="common">Trichoderma reesei</name>
    <dbReference type="NCBI Taxonomy" id="1344414"/>
    <lineage>
        <taxon>Eukaryota</taxon>
        <taxon>Fungi</taxon>
        <taxon>Dikarya</taxon>
        <taxon>Ascomycota</taxon>
        <taxon>Pezizomycotina</taxon>
        <taxon>Sordariomycetes</taxon>
        <taxon>Hypocreomycetidae</taxon>
        <taxon>Hypocreales</taxon>
        <taxon>Hypocreaceae</taxon>
        <taxon>Trichoderma</taxon>
    </lineage>
</organism>
<dbReference type="PROSITE" id="PS50082">
    <property type="entry name" value="WD_REPEATS_2"/>
    <property type="match status" value="3"/>
</dbReference>
<feature type="repeat" description="WD" evidence="6">
    <location>
        <begin position="247"/>
        <end position="288"/>
    </location>
</feature>
<dbReference type="AlphaFoldDB" id="A0A024S6W1"/>
<dbReference type="GO" id="GO:0045943">
    <property type="term" value="P:positive regulation of transcription by RNA polymerase I"/>
    <property type="evidence" value="ECO:0007669"/>
    <property type="project" value="TreeGrafter"/>
</dbReference>
<dbReference type="Gene3D" id="2.130.10.10">
    <property type="entry name" value="YVTN repeat-like/Quinoprotein amine dehydrogenase"/>
    <property type="match status" value="2"/>
</dbReference>
<accession>A0A024S6W1</accession>
<dbReference type="KEGG" id="trr:M419DRAFT_81479"/>
<gene>
    <name evidence="8" type="ORF">M419DRAFT_81479</name>
</gene>
<dbReference type="InterPro" id="IPR015943">
    <property type="entry name" value="WD40/YVTN_repeat-like_dom_sf"/>
</dbReference>
<dbReference type="HOGENOM" id="CLU_021102_2_1_1"/>
<dbReference type="SMART" id="SM00320">
    <property type="entry name" value="WD40"/>
    <property type="match status" value="6"/>
</dbReference>
<dbReference type="PANTHER" id="PTHR19924">
    <property type="entry name" value="UTP15 U3 SMALL NUCLEOLAR RNA-ASSOCIATED PROTEIN 15 FAMILY MEMBER"/>
    <property type="match status" value="1"/>
</dbReference>
<keyword evidence="5" id="KW-0539">Nucleus</keyword>
<dbReference type="PROSITE" id="PS50294">
    <property type="entry name" value="WD_REPEATS_REGION"/>
    <property type="match status" value="2"/>
</dbReference>
<evidence type="ECO:0000256" key="1">
    <source>
        <dbReference type="ARBA" id="ARBA00004604"/>
    </source>
</evidence>
<feature type="repeat" description="WD" evidence="6">
    <location>
        <begin position="118"/>
        <end position="160"/>
    </location>
</feature>
<evidence type="ECO:0000256" key="4">
    <source>
        <dbReference type="ARBA" id="ARBA00022737"/>
    </source>
</evidence>
<evidence type="ECO:0000313" key="8">
    <source>
        <dbReference type="EMBL" id="ETS01069.1"/>
    </source>
</evidence>
<evidence type="ECO:0000256" key="3">
    <source>
        <dbReference type="ARBA" id="ARBA00022574"/>
    </source>
</evidence>
<dbReference type="Proteomes" id="UP000024376">
    <property type="component" value="Unassembled WGS sequence"/>
</dbReference>
<dbReference type="CDD" id="cd00200">
    <property type="entry name" value="WD40"/>
    <property type="match status" value="1"/>
</dbReference>
<proteinExistence type="predicted"/>
<keyword evidence="4" id="KW-0677">Repeat</keyword>
<dbReference type="Pfam" id="PF00400">
    <property type="entry name" value="WD40"/>
    <property type="match status" value="3"/>
</dbReference>
<feature type="domain" description="U3 small nucleolar RNA-associated protein 15 C-terminal" evidence="7">
    <location>
        <begin position="376"/>
        <end position="523"/>
    </location>
</feature>
<evidence type="ECO:0000313" key="9">
    <source>
        <dbReference type="Proteomes" id="UP000024376"/>
    </source>
</evidence>
<sequence length="528" mass="58029">MATQVAPLPRVKLASGPAPLTAEQKYWKSFKNQLLIPSPTNFPVTHVSSSNDSFAVTTGTRVQIYSIRSRKLLKTITRFTDVARSGEIRKDGRVLVAGDDTGRIQVFDVNSRAILRTWLDHKQPVWTTKFSPVELTTVLSTSDDRTVRLWDLPSSEPTSTFVGHTDYVRAGSFMPGTMANMVVSGSYDSTVKLWDPRTGNNAAVMTFKHAAPVESVLPLPTGTTVLAAAGNAVSVLDLVAARPLHLITNHQKTVTSMSLASGGRRLVTGSLEGHVKMFETTGWNVVNSFKYQAPILSVCVIPSGDASGADDRHLAVGMQSGVLSIRTRMTGAEATKQREREKEMEALVAGTIDSLDAKKQKRKRRIEASKRLDMLGEGADVVIANEGRVTRKKERPWQADLRHARYAKALDQVVDRTSPEYAPLNVLTLLLALRHRSAMRDALENRDEQSVQPVLKWVCGHICDPRYVSVCVEVGIHLLDLYSEYAGASAELLQGFKTLHRRVKVEVERAQLACQSGGMLESLMMSAV</sequence>
<protein>
    <submittedName>
        <fullName evidence="8">Putative small nucleolar ribonucleo protein complex subunit Utp15</fullName>
    </submittedName>
</protein>
<keyword evidence="3 6" id="KW-0853">WD repeat</keyword>
<evidence type="ECO:0000256" key="2">
    <source>
        <dbReference type="ARBA" id="ARBA00022552"/>
    </source>
</evidence>
<dbReference type="InterPro" id="IPR001680">
    <property type="entry name" value="WD40_rpt"/>
</dbReference>
<dbReference type="InterPro" id="IPR019775">
    <property type="entry name" value="WD40_repeat_CS"/>
</dbReference>
<dbReference type="GO" id="GO:0005730">
    <property type="term" value="C:nucleolus"/>
    <property type="evidence" value="ECO:0007669"/>
    <property type="project" value="UniProtKB-SubCell"/>
</dbReference>
<dbReference type="Pfam" id="PF09384">
    <property type="entry name" value="UTP15_C"/>
    <property type="match status" value="1"/>
</dbReference>
<evidence type="ECO:0000259" key="7">
    <source>
        <dbReference type="Pfam" id="PF09384"/>
    </source>
</evidence>
<dbReference type="PROSITE" id="PS00678">
    <property type="entry name" value="WD_REPEATS_1"/>
    <property type="match status" value="1"/>
</dbReference>